<feature type="domain" description="HTH araC/xylS-type" evidence="4">
    <location>
        <begin position="199"/>
        <end position="297"/>
    </location>
</feature>
<dbReference type="Gene3D" id="2.60.120.10">
    <property type="entry name" value="Jelly Rolls"/>
    <property type="match status" value="1"/>
</dbReference>
<dbReference type="PROSITE" id="PS01124">
    <property type="entry name" value="HTH_ARAC_FAMILY_2"/>
    <property type="match status" value="1"/>
</dbReference>
<dbReference type="Pfam" id="PF02311">
    <property type="entry name" value="AraC_binding"/>
    <property type="match status" value="1"/>
</dbReference>
<dbReference type="RefSeq" id="WP_227211210.1">
    <property type="nucleotide sequence ID" value="NZ_BAABZQ010000001.1"/>
</dbReference>
<keyword evidence="3" id="KW-0804">Transcription</keyword>
<reference evidence="5 6" key="1">
    <citation type="submission" date="2024-04" db="EMBL/GenBank/DDBJ databases">
        <title>Defined microbial consortia suppress multidrug-resistant proinflammatory Enterobacteriaceae via ecological control.</title>
        <authorList>
            <person name="Furuichi M."/>
            <person name="Kawaguchi T."/>
            <person name="Pust M."/>
            <person name="Yasuma K."/>
            <person name="Plichta D."/>
            <person name="Hasegawa N."/>
            <person name="Ohya T."/>
            <person name="Bhattarai S."/>
            <person name="Sasajima S."/>
            <person name="Aoto Y."/>
            <person name="Tuganbaev T."/>
            <person name="Yaginuma M."/>
            <person name="Ueda M."/>
            <person name="Okahashi N."/>
            <person name="Amafuji K."/>
            <person name="Kiridooshi Y."/>
            <person name="Sugita K."/>
            <person name="Strazar M."/>
            <person name="Skelly A."/>
            <person name="Suda W."/>
            <person name="Hattori M."/>
            <person name="Nakamoto N."/>
            <person name="Caballero S."/>
            <person name="Norman J."/>
            <person name="Olle B."/>
            <person name="Tanoue T."/>
            <person name="Arita M."/>
            <person name="Bucci V."/>
            <person name="Atarashi K."/>
            <person name="Xavier R."/>
            <person name="Honda K."/>
        </authorList>
    </citation>
    <scope>NUCLEOTIDE SEQUENCE [LARGE SCALE GENOMIC DNA]</scope>
    <source>
        <strain evidence="6">k34-0107-D12</strain>
    </source>
</reference>
<gene>
    <name evidence="5" type="ORF">K340107D12_43190</name>
</gene>
<protein>
    <submittedName>
        <fullName evidence="5">AraC family transcriptional regulator</fullName>
    </submittedName>
</protein>
<evidence type="ECO:0000256" key="1">
    <source>
        <dbReference type="ARBA" id="ARBA00023015"/>
    </source>
</evidence>
<dbReference type="SMART" id="SM00342">
    <property type="entry name" value="HTH_ARAC"/>
    <property type="match status" value="1"/>
</dbReference>
<dbReference type="EMBL" id="BAABZQ010000001">
    <property type="protein sequence ID" value="GAA6501503.1"/>
    <property type="molecule type" value="Genomic_DNA"/>
</dbReference>
<name>A0ABQ0BY97_9FIRM</name>
<proteinExistence type="predicted"/>
<organism evidence="5 6">
    <name type="scientific">Blautia parvula</name>
    <dbReference type="NCBI Taxonomy" id="2877527"/>
    <lineage>
        <taxon>Bacteria</taxon>
        <taxon>Bacillati</taxon>
        <taxon>Bacillota</taxon>
        <taxon>Clostridia</taxon>
        <taxon>Lachnospirales</taxon>
        <taxon>Lachnospiraceae</taxon>
        <taxon>Blautia</taxon>
    </lineage>
</organism>
<dbReference type="InterPro" id="IPR014710">
    <property type="entry name" value="RmlC-like_jellyroll"/>
</dbReference>
<evidence type="ECO:0000313" key="6">
    <source>
        <dbReference type="Proteomes" id="UP001600941"/>
    </source>
</evidence>
<dbReference type="Pfam" id="PF12833">
    <property type="entry name" value="HTH_18"/>
    <property type="match status" value="1"/>
</dbReference>
<dbReference type="Gene3D" id="1.10.10.60">
    <property type="entry name" value="Homeodomain-like"/>
    <property type="match status" value="2"/>
</dbReference>
<evidence type="ECO:0000256" key="2">
    <source>
        <dbReference type="ARBA" id="ARBA00023125"/>
    </source>
</evidence>
<evidence type="ECO:0000313" key="5">
    <source>
        <dbReference type="EMBL" id="GAA6501503.1"/>
    </source>
</evidence>
<dbReference type="PANTHER" id="PTHR43280:SF28">
    <property type="entry name" value="HTH-TYPE TRANSCRIPTIONAL ACTIVATOR RHAS"/>
    <property type="match status" value="1"/>
</dbReference>
<keyword evidence="2" id="KW-0238">DNA-binding</keyword>
<keyword evidence="6" id="KW-1185">Reference proteome</keyword>
<comment type="caution">
    <text evidence="5">The sequence shown here is derived from an EMBL/GenBank/DDBJ whole genome shotgun (WGS) entry which is preliminary data.</text>
</comment>
<keyword evidence="1" id="KW-0805">Transcription regulation</keyword>
<dbReference type="PANTHER" id="PTHR43280">
    <property type="entry name" value="ARAC-FAMILY TRANSCRIPTIONAL REGULATOR"/>
    <property type="match status" value="1"/>
</dbReference>
<accession>A0ABQ0BY97</accession>
<dbReference type="SUPFAM" id="SSF46689">
    <property type="entry name" value="Homeodomain-like"/>
    <property type="match status" value="2"/>
</dbReference>
<sequence length="312" mass="35551">MKDITNIEFRSGSKEERLPGFAPDFPYIASRAELDKYIGRFVPWHWHKTVELFYVESGVLEYNTPKGKTVFPAGSGGMVNSNVLHMTRAGSEGERNVQLIHIFDPSFIAGEPGSRIEKKFVLPVVAASQLEIMAFYPGDPAQEEVLALLRRSFSLSEQEWAYEIKLREVLSDIWVRLLSISAPLLQEEREAGSSDDKIKMMMIYIHEHYPEKITVAELAAAAFSSERECYRVFRDCLHMSPVEYLQNFRLQMACKMLAKGRDTITAVSHACGLGSSSYFGKVFRGYTGCTPTEYRRRWQDIAKLRQESDSFS</sequence>
<evidence type="ECO:0000256" key="3">
    <source>
        <dbReference type="ARBA" id="ARBA00023163"/>
    </source>
</evidence>
<dbReference type="SUPFAM" id="SSF51182">
    <property type="entry name" value="RmlC-like cupins"/>
    <property type="match status" value="1"/>
</dbReference>
<dbReference type="InterPro" id="IPR018060">
    <property type="entry name" value="HTH_AraC"/>
</dbReference>
<dbReference type="Proteomes" id="UP001600941">
    <property type="component" value="Unassembled WGS sequence"/>
</dbReference>
<dbReference type="InterPro" id="IPR009057">
    <property type="entry name" value="Homeodomain-like_sf"/>
</dbReference>
<evidence type="ECO:0000259" key="4">
    <source>
        <dbReference type="PROSITE" id="PS01124"/>
    </source>
</evidence>
<dbReference type="InterPro" id="IPR003313">
    <property type="entry name" value="AraC-bd"/>
</dbReference>
<dbReference type="InterPro" id="IPR011051">
    <property type="entry name" value="RmlC_Cupin_sf"/>
</dbReference>